<comment type="caution">
    <text evidence="1">The sequence shown here is derived from an EMBL/GenBank/DDBJ whole genome shotgun (WGS) entry which is preliminary data.</text>
</comment>
<dbReference type="PANTHER" id="PTHR14614">
    <property type="entry name" value="HEPATOCELLULAR CARCINOMA-ASSOCIATED ANTIGEN"/>
    <property type="match status" value="1"/>
</dbReference>
<evidence type="ECO:0008006" key="3">
    <source>
        <dbReference type="Google" id="ProtNLM"/>
    </source>
</evidence>
<dbReference type="SUPFAM" id="SSF53335">
    <property type="entry name" value="S-adenosyl-L-methionine-dependent methyltransferases"/>
    <property type="match status" value="1"/>
</dbReference>
<proteinExistence type="predicted"/>
<dbReference type="InterPro" id="IPR019410">
    <property type="entry name" value="Methyltransf_16"/>
</dbReference>
<dbReference type="FunFam" id="3.40.50.150:FF:000793">
    <property type="entry name" value="FACT complex subunit SPT16"/>
    <property type="match status" value="1"/>
</dbReference>
<dbReference type="Proteomes" id="UP001152561">
    <property type="component" value="Unassembled WGS sequence"/>
</dbReference>
<dbReference type="PANTHER" id="PTHR14614:SF130">
    <property type="entry name" value="PROTEIN-LYSINE N-METHYLTRANSFERASE EEF2KMT"/>
    <property type="match status" value="1"/>
</dbReference>
<accession>A0A9Q1LDZ2</accession>
<reference evidence="2" key="1">
    <citation type="journal article" date="2023" name="Proc. Natl. Acad. Sci. U.S.A.">
        <title>Genomic and structural basis for evolution of tropane alkaloid biosynthesis.</title>
        <authorList>
            <person name="Wanga Y.-J."/>
            <person name="Taina T."/>
            <person name="Yua J.-Y."/>
            <person name="Lia J."/>
            <person name="Xua B."/>
            <person name="Chenc J."/>
            <person name="D'Auriad J.C."/>
            <person name="Huanga J.-P."/>
            <person name="Huanga S.-X."/>
        </authorList>
    </citation>
    <scope>NUCLEOTIDE SEQUENCE [LARGE SCALE GENOMIC DNA]</scope>
    <source>
        <strain evidence="2">cv. KIB-2019</strain>
    </source>
</reference>
<dbReference type="Gene3D" id="3.40.50.150">
    <property type="entry name" value="Vaccinia Virus protein VP39"/>
    <property type="match status" value="1"/>
</dbReference>
<organism evidence="1 2">
    <name type="scientific">Anisodus acutangulus</name>
    <dbReference type="NCBI Taxonomy" id="402998"/>
    <lineage>
        <taxon>Eukaryota</taxon>
        <taxon>Viridiplantae</taxon>
        <taxon>Streptophyta</taxon>
        <taxon>Embryophyta</taxon>
        <taxon>Tracheophyta</taxon>
        <taxon>Spermatophyta</taxon>
        <taxon>Magnoliopsida</taxon>
        <taxon>eudicotyledons</taxon>
        <taxon>Gunneridae</taxon>
        <taxon>Pentapetalae</taxon>
        <taxon>asterids</taxon>
        <taxon>lamiids</taxon>
        <taxon>Solanales</taxon>
        <taxon>Solanaceae</taxon>
        <taxon>Solanoideae</taxon>
        <taxon>Hyoscyameae</taxon>
        <taxon>Anisodus</taxon>
    </lineage>
</organism>
<sequence length="443" mass="49931">MWFAVAPPYLLKVYDKKHYTRIISLELPQWANIGDVAPLLNISRLKILKSLPSLLTRETQWKVRNTAAMMEKEEELQEFATPCLHLVSAFFACEPPDFVISYARDFGGGSITERVQSFIWNRCINKSDVTCNGPYLKRFLKKLIVEIESNGEVVLDELYEKYISCLACVKDDELAKGNTRMLRRFSFLFPKDCPQASSCQIFKKLEVTLQCSLNMLEGDTGCSIWPSGLFLSEFILSFPEVFSDKSCLEVGSGVGLVGVCLAQANCSKVILTDGDLSTLANMKLNLELNQLATDILGHTQKTNTVQCLYLPWESATENELREFMPDIVLGADVIYDPLCLPHLVQVLTILLKRGEINGVPHADHLSPGLGQGPVAYIASVIRNIDTFNYFLSLAEKEKLIVSDITETMKPLDLLPYVKSYQRSSIRMFRISYLCKVTYVIKQT</sequence>
<dbReference type="EMBL" id="JAJAGQ010000019">
    <property type="protein sequence ID" value="KAJ8534825.1"/>
    <property type="molecule type" value="Genomic_DNA"/>
</dbReference>
<dbReference type="Pfam" id="PF10294">
    <property type="entry name" value="Methyltransf_16"/>
    <property type="match status" value="1"/>
</dbReference>
<dbReference type="OrthoDB" id="194386at2759"/>
<evidence type="ECO:0000313" key="1">
    <source>
        <dbReference type="EMBL" id="KAJ8534825.1"/>
    </source>
</evidence>
<evidence type="ECO:0000313" key="2">
    <source>
        <dbReference type="Proteomes" id="UP001152561"/>
    </source>
</evidence>
<name>A0A9Q1LDZ2_9SOLA</name>
<gene>
    <name evidence="1" type="ORF">K7X08_016553</name>
</gene>
<dbReference type="AlphaFoldDB" id="A0A9Q1LDZ2"/>
<dbReference type="InterPro" id="IPR029063">
    <property type="entry name" value="SAM-dependent_MTases_sf"/>
</dbReference>
<keyword evidence="2" id="KW-1185">Reference proteome</keyword>
<protein>
    <recommendedName>
        <fullName evidence="3">FAM86 N-terminal domain-containing protein</fullName>
    </recommendedName>
</protein>